<dbReference type="Proteomes" id="UP001501747">
    <property type="component" value="Unassembled WGS sequence"/>
</dbReference>
<keyword evidence="1" id="KW-1133">Transmembrane helix</keyword>
<reference evidence="3" key="1">
    <citation type="journal article" date="2019" name="Int. J. Syst. Evol. Microbiol.">
        <title>The Global Catalogue of Microorganisms (GCM) 10K type strain sequencing project: providing services to taxonomists for standard genome sequencing and annotation.</title>
        <authorList>
            <consortium name="The Broad Institute Genomics Platform"/>
            <consortium name="The Broad Institute Genome Sequencing Center for Infectious Disease"/>
            <person name="Wu L."/>
            <person name="Ma J."/>
        </authorList>
    </citation>
    <scope>NUCLEOTIDE SEQUENCE [LARGE SCALE GENOMIC DNA]</scope>
    <source>
        <strain evidence="3">JCM 17342</strain>
    </source>
</reference>
<organism evidence="2 3">
    <name type="scientific">Allokutzneria multivorans</name>
    <dbReference type="NCBI Taxonomy" id="1142134"/>
    <lineage>
        <taxon>Bacteria</taxon>
        <taxon>Bacillati</taxon>
        <taxon>Actinomycetota</taxon>
        <taxon>Actinomycetes</taxon>
        <taxon>Pseudonocardiales</taxon>
        <taxon>Pseudonocardiaceae</taxon>
        <taxon>Allokutzneria</taxon>
    </lineage>
</organism>
<proteinExistence type="predicted"/>
<name>A0ABP7QUS0_9PSEU</name>
<dbReference type="RefSeq" id="WP_344870668.1">
    <property type="nucleotide sequence ID" value="NZ_BAABAL010000003.1"/>
</dbReference>
<keyword evidence="3" id="KW-1185">Reference proteome</keyword>
<keyword evidence="1" id="KW-0812">Transmembrane</keyword>
<sequence>MVKLLRVLLLVTGVACVAIGAYHIALGIDSVPGEAGAGATVDSRERFYNAIFLGYGLAWVWAARQTPISARAVRWLAGIMLLGGVGRVLSMLVHGQPHWFQVPLTVIEFVLPAVFFWLATADERRVALSGPG</sequence>
<protein>
    <recommendedName>
        <fullName evidence="4">DUF4345 domain-containing protein</fullName>
    </recommendedName>
</protein>
<feature type="transmembrane region" description="Helical" evidence="1">
    <location>
        <begin position="99"/>
        <end position="119"/>
    </location>
</feature>
<feature type="transmembrane region" description="Helical" evidence="1">
    <location>
        <begin position="46"/>
        <end position="63"/>
    </location>
</feature>
<keyword evidence="1" id="KW-0472">Membrane</keyword>
<evidence type="ECO:0000256" key="1">
    <source>
        <dbReference type="SAM" id="Phobius"/>
    </source>
</evidence>
<feature type="transmembrane region" description="Helical" evidence="1">
    <location>
        <begin position="7"/>
        <end position="26"/>
    </location>
</feature>
<evidence type="ECO:0008006" key="4">
    <source>
        <dbReference type="Google" id="ProtNLM"/>
    </source>
</evidence>
<dbReference type="InterPro" id="IPR025597">
    <property type="entry name" value="DUF4345"/>
</dbReference>
<gene>
    <name evidence="2" type="ORF">GCM10022247_03590</name>
</gene>
<feature type="transmembrane region" description="Helical" evidence="1">
    <location>
        <begin position="75"/>
        <end position="93"/>
    </location>
</feature>
<dbReference type="EMBL" id="BAABAL010000003">
    <property type="protein sequence ID" value="GAA3988427.1"/>
    <property type="molecule type" value="Genomic_DNA"/>
</dbReference>
<accession>A0ABP7QUS0</accession>
<evidence type="ECO:0000313" key="2">
    <source>
        <dbReference type="EMBL" id="GAA3988427.1"/>
    </source>
</evidence>
<dbReference type="Pfam" id="PF14248">
    <property type="entry name" value="DUF4345"/>
    <property type="match status" value="1"/>
</dbReference>
<evidence type="ECO:0000313" key="3">
    <source>
        <dbReference type="Proteomes" id="UP001501747"/>
    </source>
</evidence>
<comment type="caution">
    <text evidence="2">The sequence shown here is derived from an EMBL/GenBank/DDBJ whole genome shotgun (WGS) entry which is preliminary data.</text>
</comment>